<accession>A0A4R3KBV9</accession>
<dbReference type="EMBL" id="SMAA01000004">
    <property type="protein sequence ID" value="TCS80515.1"/>
    <property type="molecule type" value="Genomic_DNA"/>
</dbReference>
<evidence type="ECO:0000256" key="4">
    <source>
        <dbReference type="ARBA" id="ARBA00022692"/>
    </source>
</evidence>
<dbReference type="Pfam" id="PF21088">
    <property type="entry name" value="MS_channel_1st"/>
    <property type="match status" value="1"/>
</dbReference>
<feature type="domain" description="Mechanosensitive ion channel transmembrane helices 2/3" evidence="10">
    <location>
        <begin position="133"/>
        <end position="174"/>
    </location>
</feature>
<evidence type="ECO:0000313" key="11">
    <source>
        <dbReference type="EMBL" id="TCS80515.1"/>
    </source>
</evidence>
<dbReference type="PANTHER" id="PTHR30221:SF1">
    <property type="entry name" value="SMALL-CONDUCTANCE MECHANOSENSITIVE CHANNEL"/>
    <property type="match status" value="1"/>
</dbReference>
<keyword evidence="12" id="KW-1185">Reference proteome</keyword>
<evidence type="ECO:0000256" key="3">
    <source>
        <dbReference type="ARBA" id="ARBA00022475"/>
    </source>
</evidence>
<dbReference type="Pfam" id="PF21082">
    <property type="entry name" value="MS_channel_3rd"/>
    <property type="match status" value="1"/>
</dbReference>
<dbReference type="InterPro" id="IPR010920">
    <property type="entry name" value="LSM_dom_sf"/>
</dbReference>
<proteinExistence type="inferred from homology"/>
<comment type="similarity">
    <text evidence="2">Belongs to the MscS (TC 1.A.23) family.</text>
</comment>
<dbReference type="Gene3D" id="2.30.30.60">
    <property type="match status" value="1"/>
</dbReference>
<evidence type="ECO:0000256" key="6">
    <source>
        <dbReference type="ARBA" id="ARBA00023136"/>
    </source>
</evidence>
<gene>
    <name evidence="11" type="ORF">EDC37_104117</name>
</gene>
<dbReference type="PANTHER" id="PTHR30221">
    <property type="entry name" value="SMALL-CONDUCTANCE MECHANOSENSITIVE CHANNEL"/>
    <property type="match status" value="1"/>
</dbReference>
<name>A0A4R3KBV9_9FIRM</name>
<keyword evidence="4 7" id="KW-0812">Transmembrane</keyword>
<evidence type="ECO:0000259" key="9">
    <source>
        <dbReference type="Pfam" id="PF21082"/>
    </source>
</evidence>
<dbReference type="InterPro" id="IPR045275">
    <property type="entry name" value="MscS_archaea/bacteria_type"/>
</dbReference>
<dbReference type="AlphaFoldDB" id="A0A4R3KBV9"/>
<evidence type="ECO:0000256" key="2">
    <source>
        <dbReference type="ARBA" id="ARBA00008017"/>
    </source>
</evidence>
<sequence>MNILSSLGDWHSWLDLLIVPFFIQVAALIIGKIINTFINKKLQEHLEQHTLPYIFAHAVKDLPVAWCSGVGLYWTIHSIKVLNTTIIDLLSSLLYAVIIFSITRVLARTVSGMIALHIARAEDTTKATSLLSNIISFIIYSAGVIIILQYLGISVTPFLTALGVGGMAVALGLQDTLSNIFSGLHIILSKQLQVYDFVKLGNGYIGQVVDITWRFTKIQSPANNIIIVPNKEIASSTIINYNMPQQEIDISLTVGVSYDSDLDLVEKVSLEVARNVLLKVEGKVDFEPFVRFFEFADSSINFNINMKSNIFLNQYIIKHEVIKALTKRYREENINIPFPVRTIITAN</sequence>
<comment type="subcellular location">
    <subcellularLocation>
        <location evidence="1">Cell membrane</location>
        <topology evidence="1">Multi-pass membrane protein</topology>
    </subcellularLocation>
</comment>
<dbReference type="SUPFAM" id="SSF50182">
    <property type="entry name" value="Sm-like ribonucleoproteins"/>
    <property type="match status" value="1"/>
</dbReference>
<protein>
    <submittedName>
        <fullName evidence="11">Mechanosensitive ion channel-like protein</fullName>
    </submittedName>
</protein>
<feature type="transmembrane region" description="Helical" evidence="7">
    <location>
        <begin position="86"/>
        <end position="107"/>
    </location>
</feature>
<dbReference type="InterPro" id="IPR049278">
    <property type="entry name" value="MS_channel_C"/>
</dbReference>
<keyword evidence="6 7" id="KW-0472">Membrane</keyword>
<feature type="transmembrane region" description="Helical" evidence="7">
    <location>
        <begin position="128"/>
        <end position="148"/>
    </location>
</feature>
<dbReference type="InterPro" id="IPR006685">
    <property type="entry name" value="MscS_channel_2nd"/>
</dbReference>
<evidence type="ECO:0000256" key="5">
    <source>
        <dbReference type="ARBA" id="ARBA00022989"/>
    </source>
</evidence>
<dbReference type="Gene3D" id="3.30.70.100">
    <property type="match status" value="1"/>
</dbReference>
<dbReference type="Gene3D" id="1.10.287.1260">
    <property type="match status" value="1"/>
</dbReference>
<dbReference type="Pfam" id="PF00924">
    <property type="entry name" value="MS_channel_2nd"/>
    <property type="match status" value="1"/>
</dbReference>
<reference evidence="11 12" key="1">
    <citation type="submission" date="2019-03" db="EMBL/GenBank/DDBJ databases">
        <title>Genomic Encyclopedia of Type Strains, Phase IV (KMG-IV): sequencing the most valuable type-strain genomes for metagenomic binning, comparative biology and taxonomic classification.</title>
        <authorList>
            <person name="Goeker M."/>
        </authorList>
    </citation>
    <scope>NUCLEOTIDE SEQUENCE [LARGE SCALE GENOMIC DNA]</scope>
    <source>
        <strain evidence="11 12">DSM 20467</strain>
    </source>
</reference>
<dbReference type="OrthoDB" id="9809206at2"/>
<feature type="domain" description="Mechanosensitive ion channel MscS" evidence="8">
    <location>
        <begin position="175"/>
        <end position="242"/>
    </location>
</feature>
<organism evidence="11 12">
    <name type="scientific">Pectinatus cerevisiiphilus</name>
    <dbReference type="NCBI Taxonomy" id="86956"/>
    <lineage>
        <taxon>Bacteria</taxon>
        <taxon>Bacillati</taxon>
        <taxon>Bacillota</taxon>
        <taxon>Negativicutes</taxon>
        <taxon>Selenomonadales</taxon>
        <taxon>Selenomonadaceae</taxon>
        <taxon>Pectinatus</taxon>
    </lineage>
</organism>
<evidence type="ECO:0000259" key="8">
    <source>
        <dbReference type="Pfam" id="PF00924"/>
    </source>
</evidence>
<dbReference type="RefSeq" id="WP_132548045.1">
    <property type="nucleotide sequence ID" value="NZ_SMAA01000004.1"/>
</dbReference>
<evidence type="ECO:0000313" key="12">
    <source>
        <dbReference type="Proteomes" id="UP000295188"/>
    </source>
</evidence>
<dbReference type="InterPro" id="IPR023408">
    <property type="entry name" value="MscS_beta-dom_sf"/>
</dbReference>
<dbReference type="Proteomes" id="UP000295188">
    <property type="component" value="Unassembled WGS sequence"/>
</dbReference>
<feature type="transmembrane region" description="Helical" evidence="7">
    <location>
        <begin position="12"/>
        <end position="30"/>
    </location>
</feature>
<dbReference type="InterPro" id="IPR011066">
    <property type="entry name" value="MscS_channel_C_sf"/>
</dbReference>
<comment type="caution">
    <text evidence="11">The sequence shown here is derived from an EMBL/GenBank/DDBJ whole genome shotgun (WGS) entry which is preliminary data.</text>
</comment>
<evidence type="ECO:0000256" key="7">
    <source>
        <dbReference type="SAM" id="Phobius"/>
    </source>
</evidence>
<dbReference type="GO" id="GO:0008381">
    <property type="term" value="F:mechanosensitive monoatomic ion channel activity"/>
    <property type="evidence" value="ECO:0007669"/>
    <property type="project" value="InterPro"/>
</dbReference>
<evidence type="ECO:0000256" key="1">
    <source>
        <dbReference type="ARBA" id="ARBA00004651"/>
    </source>
</evidence>
<dbReference type="GO" id="GO:0005886">
    <property type="term" value="C:plasma membrane"/>
    <property type="evidence" value="ECO:0007669"/>
    <property type="project" value="UniProtKB-SubCell"/>
</dbReference>
<feature type="transmembrane region" description="Helical" evidence="7">
    <location>
        <begin position="51"/>
        <end position="74"/>
    </location>
</feature>
<keyword evidence="3" id="KW-1003">Cell membrane</keyword>
<dbReference type="InterPro" id="IPR049142">
    <property type="entry name" value="MS_channel_1st"/>
</dbReference>
<dbReference type="SUPFAM" id="SSF82861">
    <property type="entry name" value="Mechanosensitive channel protein MscS (YggB), transmembrane region"/>
    <property type="match status" value="1"/>
</dbReference>
<keyword evidence="5 7" id="KW-1133">Transmembrane helix</keyword>
<feature type="domain" description="Mechanosensitive ion channel MscS C-terminal" evidence="9">
    <location>
        <begin position="250"/>
        <end position="336"/>
    </location>
</feature>
<dbReference type="SUPFAM" id="SSF82689">
    <property type="entry name" value="Mechanosensitive channel protein MscS (YggB), C-terminal domain"/>
    <property type="match status" value="1"/>
</dbReference>
<evidence type="ECO:0000259" key="10">
    <source>
        <dbReference type="Pfam" id="PF21088"/>
    </source>
</evidence>
<dbReference type="InterPro" id="IPR011014">
    <property type="entry name" value="MscS_channel_TM-2"/>
</dbReference>